<dbReference type="Proteomes" id="UP000239763">
    <property type="component" value="Unassembled WGS sequence"/>
</dbReference>
<sequence length="80" mass="8831">MIKLILAILGVTALAGCASKPGNTCTYEQCNRPLSNSEQVVVWIQQSLRDQPTHIADDYWIVDMTGGQVAHNGELQNQYL</sequence>
<dbReference type="EMBL" id="MCSB01000004">
    <property type="protein sequence ID" value="PME31613.1"/>
    <property type="molecule type" value="Genomic_DNA"/>
</dbReference>
<comment type="caution">
    <text evidence="2">The sequence shown here is derived from an EMBL/GenBank/DDBJ whole genome shotgun (WGS) entry which is preliminary data.</text>
</comment>
<dbReference type="RefSeq" id="WP_099167391.1">
    <property type="nucleotide sequence ID" value="NZ_CAWQOO010000665.1"/>
</dbReference>
<evidence type="ECO:0000313" key="4">
    <source>
        <dbReference type="Proteomes" id="UP000239763"/>
    </source>
</evidence>
<evidence type="ECO:0000313" key="2">
    <source>
        <dbReference type="EMBL" id="PMM60723.1"/>
    </source>
</evidence>
<protein>
    <recommendedName>
        <fullName evidence="5">Lipoprotein</fullName>
    </recommendedName>
</protein>
<reference evidence="2 4" key="3">
    <citation type="journal article" date="2018" name="Nature">
        <title>A major lineage of non-tailed dsDNA viruses as unrecognized killers of marine bacteria.</title>
        <authorList>
            <person name="Kauffman K.M."/>
            <person name="Hussain F.A."/>
            <person name="Yang J."/>
            <person name="Arevalo P."/>
            <person name="Brown J.M."/>
            <person name="Chang W.K."/>
            <person name="VanInsberghe D."/>
            <person name="Elsherbini J."/>
            <person name="Sharma R.S."/>
            <person name="Cutler M.B."/>
            <person name="Kelly L."/>
            <person name="Polz M.F."/>
        </authorList>
    </citation>
    <scope>NUCLEOTIDE SEQUENCE</scope>
    <source>
        <strain evidence="2">10N.261.48.A1</strain>
        <strain evidence="1 4">10N.286.55.E1</strain>
    </source>
</reference>
<reference evidence="3" key="1">
    <citation type="submission" date="2016-07" db="EMBL/GenBank/DDBJ databases">
        <title>Nontailed viruses are major unrecognized killers of bacteria in the ocean.</title>
        <authorList>
            <person name="Kauffman K."/>
            <person name="Hussain F."/>
            <person name="Yang J."/>
            <person name="Arevalo P."/>
            <person name="Brown J."/>
            <person name="Cutler M."/>
            <person name="Kelly L."/>
            <person name="Polz M.F."/>
        </authorList>
    </citation>
    <scope>NUCLEOTIDE SEQUENCE [LARGE SCALE GENOMIC DNA]</scope>
    <source>
        <strain evidence="3">10N.261.48.A1</strain>
    </source>
</reference>
<evidence type="ECO:0008006" key="5">
    <source>
        <dbReference type="Google" id="ProtNLM"/>
    </source>
</evidence>
<name>A0A855ISM7_9VIBR</name>
<proteinExistence type="predicted"/>
<dbReference type="AlphaFoldDB" id="A0A855ISM7"/>
<evidence type="ECO:0000313" key="1">
    <source>
        <dbReference type="EMBL" id="PME31613.1"/>
    </source>
</evidence>
<reference evidence="2" key="2">
    <citation type="submission" date="2016-07" db="EMBL/GenBank/DDBJ databases">
        <authorList>
            <person name="Kauffman K."/>
            <person name="Arevalo P."/>
            <person name="Polz M.F."/>
        </authorList>
    </citation>
    <scope>NUCLEOTIDE SEQUENCE</scope>
    <source>
        <strain evidence="2">10N.261.48.A1</strain>
        <strain evidence="1">10N.286.55.E1</strain>
    </source>
</reference>
<accession>A0A855ISM7</accession>
<keyword evidence="4" id="KW-1185">Reference proteome</keyword>
<evidence type="ECO:0000313" key="3">
    <source>
        <dbReference type="Proteomes" id="UP000235554"/>
    </source>
</evidence>
<dbReference type="Proteomes" id="UP000235554">
    <property type="component" value="Unassembled WGS sequence"/>
</dbReference>
<organism evidence="2 3">
    <name type="scientific">Vibrio lentus</name>
    <dbReference type="NCBI Taxonomy" id="136468"/>
    <lineage>
        <taxon>Bacteria</taxon>
        <taxon>Pseudomonadati</taxon>
        <taxon>Pseudomonadota</taxon>
        <taxon>Gammaproteobacteria</taxon>
        <taxon>Vibrionales</taxon>
        <taxon>Vibrionaceae</taxon>
        <taxon>Vibrio</taxon>
    </lineage>
</organism>
<dbReference type="PROSITE" id="PS51257">
    <property type="entry name" value="PROKAR_LIPOPROTEIN"/>
    <property type="match status" value="1"/>
</dbReference>
<gene>
    <name evidence="2" type="ORF">BCT50_21960</name>
    <name evidence="1" type="ORF">BCV38_16140</name>
</gene>
<dbReference type="EMBL" id="MCZJ01000009">
    <property type="protein sequence ID" value="PMM60723.1"/>
    <property type="molecule type" value="Genomic_DNA"/>
</dbReference>